<comment type="similarity">
    <text evidence="1">Belongs to the carbon-nitrogen hydrolase superfamily. NIT1/NIT2 family.</text>
</comment>
<dbReference type="InterPro" id="IPR036526">
    <property type="entry name" value="C-N_Hydrolase_sf"/>
</dbReference>
<dbReference type="PANTHER" id="PTHR23088:SF27">
    <property type="entry name" value="DEAMINATED GLUTATHIONE AMIDASE"/>
    <property type="match status" value="1"/>
</dbReference>
<evidence type="ECO:0000256" key="1">
    <source>
        <dbReference type="ARBA" id="ARBA00010613"/>
    </source>
</evidence>
<dbReference type="Proteomes" id="UP000559404">
    <property type="component" value="Unassembled WGS sequence"/>
</dbReference>
<evidence type="ECO:0000313" key="4">
    <source>
        <dbReference type="EMBL" id="MBA4611358.1"/>
    </source>
</evidence>
<dbReference type="InterPro" id="IPR001110">
    <property type="entry name" value="UPF0012_CS"/>
</dbReference>
<evidence type="ECO:0000259" key="3">
    <source>
        <dbReference type="PROSITE" id="PS50263"/>
    </source>
</evidence>
<gene>
    <name evidence="4" type="ORF">H1W37_06835</name>
</gene>
<comment type="caution">
    <text evidence="4">The sequence shown here is derived from an EMBL/GenBank/DDBJ whole genome shotgun (WGS) entry which is preliminary data.</text>
</comment>
<protein>
    <submittedName>
        <fullName evidence="4">Carbon-nitrogen hydrolase family protein</fullName>
    </submittedName>
</protein>
<dbReference type="Gene3D" id="3.60.110.10">
    <property type="entry name" value="Carbon-nitrogen hydrolase"/>
    <property type="match status" value="1"/>
</dbReference>
<sequence length="281" mass="30042">MTGMMAAVVQMRSGRDVDANVAAASELIRAAARAGARYIQTPEMTNLLEKSRKELFAKIAPEGEDRAVAAFSALAAELGIHLHIGSLAIRTGEDGVANRGLLFAPDGSVAARYDKIHMFDVDLPNGESWRESATYRPGSELVMSAAGGMSLGLAICYDIRFPAIFRAQGRAGAEVLSAPAAFTRQTGEAHWHVLQRARAIENGAYMVSAAQGGRHEDGRETYGHSMIVSPWGEILAELDHDEPGFALAELDPARVAEARQRIPAIANERTFSAPSGQEAAE</sequence>
<dbReference type="Pfam" id="PF00795">
    <property type="entry name" value="CN_hydrolase"/>
    <property type="match status" value="1"/>
</dbReference>
<dbReference type="AlphaFoldDB" id="A0A838XRR9"/>
<dbReference type="InterPro" id="IPR045254">
    <property type="entry name" value="Nit1/2_C-N_Hydrolase"/>
</dbReference>
<dbReference type="InterPro" id="IPR003010">
    <property type="entry name" value="C-N_Hydrolase"/>
</dbReference>
<dbReference type="GO" id="GO:0016811">
    <property type="term" value="F:hydrolase activity, acting on carbon-nitrogen (but not peptide) bonds, in linear amides"/>
    <property type="evidence" value="ECO:0007669"/>
    <property type="project" value="InterPro"/>
</dbReference>
<evidence type="ECO:0000313" key="5">
    <source>
        <dbReference type="Proteomes" id="UP000559404"/>
    </source>
</evidence>
<accession>A0A838XRR9</accession>
<reference evidence="4 5" key="1">
    <citation type="submission" date="2020-07" db="EMBL/GenBank/DDBJ databases">
        <authorList>
            <person name="Li M."/>
        </authorList>
    </citation>
    <scope>NUCLEOTIDE SEQUENCE [LARGE SCALE GENOMIC DNA]</scope>
    <source>
        <strain evidence="4 5">DSM 23284</strain>
    </source>
</reference>
<keyword evidence="5" id="KW-1185">Reference proteome</keyword>
<name>A0A838XRR9_9HYPH</name>
<organism evidence="4 5">
    <name type="scientific">Stappia taiwanensis</name>
    <dbReference type="NCBI Taxonomy" id="992267"/>
    <lineage>
        <taxon>Bacteria</taxon>
        <taxon>Pseudomonadati</taxon>
        <taxon>Pseudomonadota</taxon>
        <taxon>Alphaproteobacteria</taxon>
        <taxon>Hyphomicrobiales</taxon>
        <taxon>Stappiaceae</taxon>
        <taxon>Stappia</taxon>
    </lineage>
</organism>
<dbReference type="RefSeq" id="WP_181759564.1">
    <property type="nucleotide sequence ID" value="NZ_BMCR01000006.1"/>
</dbReference>
<dbReference type="PANTHER" id="PTHR23088">
    <property type="entry name" value="NITRILASE-RELATED"/>
    <property type="match status" value="1"/>
</dbReference>
<dbReference type="CDD" id="cd07572">
    <property type="entry name" value="nit"/>
    <property type="match status" value="1"/>
</dbReference>
<dbReference type="SUPFAM" id="SSF56317">
    <property type="entry name" value="Carbon-nitrogen hydrolase"/>
    <property type="match status" value="1"/>
</dbReference>
<dbReference type="PROSITE" id="PS01227">
    <property type="entry name" value="UPF0012"/>
    <property type="match status" value="1"/>
</dbReference>
<dbReference type="EMBL" id="JACEON010000005">
    <property type="protein sequence ID" value="MBA4611358.1"/>
    <property type="molecule type" value="Genomic_DNA"/>
</dbReference>
<keyword evidence="2 4" id="KW-0378">Hydrolase</keyword>
<reference evidence="4 5" key="2">
    <citation type="submission" date="2020-08" db="EMBL/GenBank/DDBJ databases">
        <title>Stappia taiwanensis sp. nov., isolated from a coastal thermal spring.</title>
        <authorList>
            <person name="Kampfer P."/>
        </authorList>
    </citation>
    <scope>NUCLEOTIDE SEQUENCE [LARGE SCALE GENOMIC DNA]</scope>
    <source>
        <strain evidence="4 5">DSM 23284</strain>
    </source>
</reference>
<evidence type="ECO:0000256" key="2">
    <source>
        <dbReference type="ARBA" id="ARBA00022801"/>
    </source>
</evidence>
<proteinExistence type="inferred from homology"/>
<feature type="domain" description="CN hydrolase" evidence="3">
    <location>
        <begin position="4"/>
        <end position="252"/>
    </location>
</feature>
<dbReference type="PROSITE" id="PS50263">
    <property type="entry name" value="CN_HYDROLASE"/>
    <property type="match status" value="1"/>
</dbReference>